<dbReference type="Gene3D" id="3.30.2260.10">
    <property type="entry name" value="Enhancer of rudimentary"/>
    <property type="match status" value="1"/>
</dbReference>
<accession>A0A0M3JA76</accession>
<dbReference type="InterPro" id="IPR000781">
    <property type="entry name" value="ERH"/>
</dbReference>
<evidence type="ECO:0000256" key="1">
    <source>
        <dbReference type="ARBA" id="ARBA00007491"/>
    </source>
</evidence>
<reference evidence="4" key="1">
    <citation type="submission" date="2017-02" db="UniProtKB">
        <authorList>
            <consortium name="WormBaseParasite"/>
        </authorList>
    </citation>
    <scope>IDENTIFICATION</scope>
</reference>
<dbReference type="PANTHER" id="PTHR12373">
    <property type="entry name" value="ENHANCER OF RUDIMENTARY ERH"/>
    <property type="match status" value="1"/>
</dbReference>
<dbReference type="EMBL" id="UYRR01007396">
    <property type="protein sequence ID" value="VDK23570.1"/>
    <property type="molecule type" value="Genomic_DNA"/>
</dbReference>
<dbReference type="WBParaSite" id="ASIM_0000449601-mRNA-1">
    <property type="protein sequence ID" value="ASIM_0000449601-mRNA-1"/>
    <property type="gene ID" value="ASIM_0000449601"/>
</dbReference>
<proteinExistence type="inferred from homology"/>
<organism evidence="4">
    <name type="scientific">Anisakis simplex</name>
    <name type="common">Herring worm</name>
    <dbReference type="NCBI Taxonomy" id="6269"/>
    <lineage>
        <taxon>Eukaryota</taxon>
        <taxon>Metazoa</taxon>
        <taxon>Ecdysozoa</taxon>
        <taxon>Nematoda</taxon>
        <taxon>Chromadorea</taxon>
        <taxon>Rhabditida</taxon>
        <taxon>Spirurina</taxon>
        <taxon>Ascaridomorpha</taxon>
        <taxon>Ascaridoidea</taxon>
        <taxon>Anisakidae</taxon>
        <taxon>Anisakis</taxon>
        <taxon>Anisakis simplex complex</taxon>
    </lineage>
</organism>
<protein>
    <submittedName>
        <fullName evidence="4">Enhancer of rudimentary homolog (inferred by orthology to a C. elegans protein)</fullName>
    </submittedName>
</protein>
<evidence type="ECO:0000313" key="2">
    <source>
        <dbReference type="EMBL" id="VDK23570.1"/>
    </source>
</evidence>
<name>A0A0M3JA76_ANISI</name>
<evidence type="ECO:0000313" key="4">
    <source>
        <dbReference type="WBParaSite" id="ASIM_0000449601-mRNA-1"/>
    </source>
</evidence>
<dbReference type="SUPFAM" id="SSF143875">
    <property type="entry name" value="ERH-like"/>
    <property type="match status" value="1"/>
</dbReference>
<dbReference type="PANTHER" id="PTHR12373:SF0">
    <property type="entry name" value="ENHANCER OF RUDIMENTARY HOMOLOG"/>
    <property type="match status" value="1"/>
</dbReference>
<dbReference type="AlphaFoldDB" id="A0A0M3JA76"/>
<evidence type="ECO:0000313" key="3">
    <source>
        <dbReference type="Proteomes" id="UP000267096"/>
    </source>
</evidence>
<reference evidence="2 3" key="2">
    <citation type="submission" date="2018-11" db="EMBL/GenBank/DDBJ databases">
        <authorList>
            <consortium name="Pathogen Informatics"/>
        </authorList>
    </citation>
    <scope>NUCLEOTIDE SEQUENCE [LARGE SCALE GENOMIC DNA]</scope>
</reference>
<keyword evidence="3" id="KW-1185">Reference proteome</keyword>
<sequence>MSHTILLIQSTTKPKSRCWIDYETLDECFQDIRKMYEDQVKESVKLAMLSSEMNEDIGYDISAVLQFIDRLSDLSVLAAGRYHIA</sequence>
<dbReference type="Proteomes" id="UP000267096">
    <property type="component" value="Unassembled WGS sequence"/>
</dbReference>
<comment type="similarity">
    <text evidence="1">Belongs to the E(R) family.</text>
</comment>
<dbReference type="Pfam" id="PF01133">
    <property type="entry name" value="ER"/>
    <property type="match status" value="1"/>
</dbReference>
<gene>
    <name evidence="2" type="ORF">ASIM_LOCUS4311</name>
</gene>
<dbReference type="InterPro" id="IPR035912">
    <property type="entry name" value="EHR_sf"/>
</dbReference>